<proteinExistence type="predicted"/>
<dbReference type="RefSeq" id="WP_330107255.1">
    <property type="nucleotide sequence ID" value="NZ_JAZDQT010000001.1"/>
</dbReference>
<keyword evidence="1" id="KW-0812">Transmembrane</keyword>
<dbReference type="InterPro" id="IPR052710">
    <property type="entry name" value="CAAX_protease"/>
</dbReference>
<dbReference type="PANTHER" id="PTHR36435">
    <property type="entry name" value="SLR1288 PROTEIN"/>
    <property type="match status" value="1"/>
</dbReference>
<keyword evidence="1" id="KW-1133">Transmembrane helix</keyword>
<feature type="transmembrane region" description="Helical" evidence="1">
    <location>
        <begin position="34"/>
        <end position="58"/>
    </location>
</feature>
<name>A0ABU7I606_9SPHI</name>
<reference evidence="3 4" key="1">
    <citation type="submission" date="2024-01" db="EMBL/GenBank/DDBJ databases">
        <title>Pedobacter sp. nov., isolated from fresh soil.</title>
        <authorList>
            <person name="Le N.T.T."/>
        </authorList>
    </citation>
    <scope>NUCLEOTIDE SEQUENCE [LARGE SCALE GENOMIC DNA]</scope>
    <source>
        <strain evidence="3 4">KR3-3</strain>
    </source>
</reference>
<keyword evidence="4" id="KW-1185">Reference proteome</keyword>
<protein>
    <submittedName>
        <fullName evidence="3">CPBP family intramembrane glutamic endopeptidase</fullName>
        <ecNumber evidence="3">3.4.-.-</ecNumber>
    </submittedName>
</protein>
<dbReference type="InterPro" id="IPR003675">
    <property type="entry name" value="Rce1/LyrA-like_dom"/>
</dbReference>
<feature type="transmembrane region" description="Helical" evidence="1">
    <location>
        <begin position="6"/>
        <end position="22"/>
    </location>
</feature>
<gene>
    <name evidence="3" type="ORF">VRU48_07255</name>
</gene>
<dbReference type="Pfam" id="PF02517">
    <property type="entry name" value="Rce1-like"/>
    <property type="match status" value="1"/>
</dbReference>
<comment type="caution">
    <text evidence="3">The sequence shown here is derived from an EMBL/GenBank/DDBJ whole genome shotgun (WGS) entry which is preliminary data.</text>
</comment>
<dbReference type="GO" id="GO:0016787">
    <property type="term" value="F:hydrolase activity"/>
    <property type="evidence" value="ECO:0007669"/>
    <property type="project" value="UniProtKB-KW"/>
</dbReference>
<feature type="transmembrane region" description="Helical" evidence="1">
    <location>
        <begin position="109"/>
        <end position="129"/>
    </location>
</feature>
<dbReference type="EC" id="3.4.-.-" evidence="3"/>
<dbReference type="Proteomes" id="UP001336835">
    <property type="component" value="Unassembled WGS sequence"/>
</dbReference>
<sequence length="239" mass="26841">MIGIFILLALTIGITFFLYKSWKDLLGMVPTGKRMAYFIMGLLLMSALCLLNIGIATMFKSIMWQTNSSFSYTQLLSISQYMLKSVLTEELLFRGIVFYLILKKLKTKTACLISAIAFGAYHWLSYGAISFSLVQQLYILLITGLAGYAWAYAFTQSKTIWLPLGLHLGWNISNALFHPAKGFDALLVIAHQEQLSPGAEAILSFGLGLLPNLLTLLLLRHLIGFLQRNRLLFSRQQDS</sequence>
<dbReference type="PANTHER" id="PTHR36435:SF1">
    <property type="entry name" value="CAAX AMINO TERMINAL PROTEASE FAMILY PROTEIN"/>
    <property type="match status" value="1"/>
</dbReference>
<feature type="transmembrane region" description="Helical" evidence="1">
    <location>
        <begin position="135"/>
        <end position="153"/>
    </location>
</feature>
<evidence type="ECO:0000259" key="2">
    <source>
        <dbReference type="Pfam" id="PF02517"/>
    </source>
</evidence>
<evidence type="ECO:0000313" key="3">
    <source>
        <dbReference type="EMBL" id="MEE1944896.1"/>
    </source>
</evidence>
<dbReference type="EMBL" id="JAZDQT010000001">
    <property type="protein sequence ID" value="MEE1944896.1"/>
    <property type="molecule type" value="Genomic_DNA"/>
</dbReference>
<evidence type="ECO:0000256" key="1">
    <source>
        <dbReference type="SAM" id="Phobius"/>
    </source>
</evidence>
<organism evidence="3 4">
    <name type="scientific">Pedobacter albus</name>
    <dbReference type="NCBI Taxonomy" id="3113905"/>
    <lineage>
        <taxon>Bacteria</taxon>
        <taxon>Pseudomonadati</taxon>
        <taxon>Bacteroidota</taxon>
        <taxon>Sphingobacteriia</taxon>
        <taxon>Sphingobacteriales</taxon>
        <taxon>Sphingobacteriaceae</taxon>
        <taxon>Pedobacter</taxon>
    </lineage>
</organism>
<keyword evidence="3" id="KW-0378">Hydrolase</keyword>
<feature type="transmembrane region" description="Helical" evidence="1">
    <location>
        <begin position="201"/>
        <end position="223"/>
    </location>
</feature>
<feature type="transmembrane region" description="Helical" evidence="1">
    <location>
        <begin position="160"/>
        <end position="177"/>
    </location>
</feature>
<accession>A0ABU7I606</accession>
<feature type="domain" description="CAAX prenyl protease 2/Lysostaphin resistance protein A-like" evidence="2">
    <location>
        <begin position="79"/>
        <end position="172"/>
    </location>
</feature>
<keyword evidence="1" id="KW-0472">Membrane</keyword>
<evidence type="ECO:0000313" key="4">
    <source>
        <dbReference type="Proteomes" id="UP001336835"/>
    </source>
</evidence>